<dbReference type="InterPro" id="IPR001172">
    <property type="entry name" value="FliN_T3SS_HrcQb"/>
</dbReference>
<comment type="similarity">
    <text evidence="2">Belongs to the FliN/MopA/SpaO family.</text>
</comment>
<keyword evidence="6" id="KW-0472">Membrane</keyword>
<dbReference type="InterPro" id="IPR028976">
    <property type="entry name" value="CheC-like_sf"/>
</dbReference>
<evidence type="ECO:0000313" key="11">
    <source>
        <dbReference type="Proteomes" id="UP001618531"/>
    </source>
</evidence>
<evidence type="ECO:0000259" key="9">
    <source>
        <dbReference type="Pfam" id="PF04509"/>
    </source>
</evidence>
<dbReference type="SUPFAM" id="SSF103039">
    <property type="entry name" value="CheC-like"/>
    <property type="match status" value="1"/>
</dbReference>
<dbReference type="Proteomes" id="UP001618531">
    <property type="component" value="Unassembled WGS sequence"/>
</dbReference>
<comment type="caution">
    <text evidence="10">The sequence shown here is derived from an EMBL/GenBank/DDBJ whole genome shotgun (WGS) entry which is preliminary data.</text>
</comment>
<evidence type="ECO:0000313" key="10">
    <source>
        <dbReference type="EMBL" id="MFK0521157.1"/>
    </source>
</evidence>
<keyword evidence="10" id="KW-0966">Cell projection</keyword>
<evidence type="ECO:0000256" key="3">
    <source>
        <dbReference type="ARBA" id="ARBA00022475"/>
    </source>
</evidence>
<evidence type="ECO:0000256" key="2">
    <source>
        <dbReference type="ARBA" id="ARBA00009226"/>
    </source>
</evidence>
<dbReference type="PRINTS" id="PR00956">
    <property type="entry name" value="FLGMOTORFLIN"/>
</dbReference>
<dbReference type="NCBIfam" id="NF005995">
    <property type="entry name" value="PRK08119.1"/>
    <property type="match status" value="1"/>
</dbReference>
<dbReference type="Gene3D" id="3.40.1550.10">
    <property type="entry name" value="CheC-like"/>
    <property type="match status" value="1"/>
</dbReference>
<dbReference type="RefSeq" id="WP_402870985.1">
    <property type="nucleotide sequence ID" value="NZ_JBIYSL010000001.1"/>
</dbReference>
<evidence type="ECO:0000256" key="4">
    <source>
        <dbReference type="ARBA" id="ARBA00022500"/>
    </source>
</evidence>
<evidence type="ECO:0000256" key="7">
    <source>
        <dbReference type="SAM" id="MobiDB-lite"/>
    </source>
</evidence>
<comment type="subcellular location">
    <subcellularLocation>
        <location evidence="1">Cell membrane</location>
        <topology evidence="1">Peripheral membrane protein</topology>
        <orientation evidence="1">Cytoplasmic side</orientation>
    </subcellularLocation>
</comment>
<dbReference type="GO" id="GO:0016301">
    <property type="term" value="F:kinase activity"/>
    <property type="evidence" value="ECO:0007669"/>
    <property type="project" value="UniProtKB-KW"/>
</dbReference>
<dbReference type="Pfam" id="PF04509">
    <property type="entry name" value="CheC"/>
    <property type="match status" value="2"/>
</dbReference>
<dbReference type="Pfam" id="PF01052">
    <property type="entry name" value="FliMN_C"/>
    <property type="match status" value="1"/>
</dbReference>
<dbReference type="InterPro" id="IPR001543">
    <property type="entry name" value="FliN-like_C"/>
</dbReference>
<dbReference type="Gene3D" id="2.30.330.10">
    <property type="entry name" value="SpoA-like"/>
    <property type="match status" value="1"/>
</dbReference>
<feature type="domain" description="CheC-like protein" evidence="9">
    <location>
        <begin position="136"/>
        <end position="171"/>
    </location>
</feature>
<keyword evidence="11" id="KW-1185">Reference proteome</keyword>
<feature type="compositionally biased region" description="Pro residues" evidence="7">
    <location>
        <begin position="288"/>
        <end position="301"/>
    </location>
</feature>
<dbReference type="InterPro" id="IPR051469">
    <property type="entry name" value="FliN/MopA/SpaO"/>
</dbReference>
<keyword evidence="10" id="KW-0282">Flagellum</keyword>
<dbReference type="InterPro" id="IPR007597">
    <property type="entry name" value="CheC"/>
</dbReference>
<keyword evidence="10" id="KW-0808">Transferase</keyword>
<evidence type="ECO:0000256" key="6">
    <source>
        <dbReference type="ARBA" id="ARBA00023136"/>
    </source>
</evidence>
<gene>
    <name evidence="10" type="primary">fliY</name>
    <name evidence="10" type="ORF">ACINKY_03025</name>
</gene>
<feature type="domain" description="Flagellar motor switch protein FliN-like C-terminal" evidence="8">
    <location>
        <begin position="342"/>
        <end position="412"/>
    </location>
</feature>
<dbReference type="InterPro" id="IPR036429">
    <property type="entry name" value="SpoA-like_sf"/>
</dbReference>
<reference evidence="10 11" key="1">
    <citation type="submission" date="2024-11" db="EMBL/GenBank/DDBJ databases">
        <title>Identification and Characterization of a Novel Fosfomycin Bacillithiol Transferase FosB8 in Paenibacillus illinoisensis.</title>
        <authorList>
            <person name="Lu W."/>
        </authorList>
    </citation>
    <scope>NUCLEOTIDE SEQUENCE [LARGE SCALE GENOMIC DNA]</scope>
    <source>
        <strain evidence="10 11">WP77</strain>
    </source>
</reference>
<dbReference type="PANTHER" id="PTHR43484:SF1">
    <property type="entry name" value="FLAGELLAR MOTOR SWITCH PROTEIN FLIN"/>
    <property type="match status" value="1"/>
</dbReference>
<feature type="domain" description="CheC-like protein" evidence="9">
    <location>
        <begin position="40"/>
        <end position="76"/>
    </location>
</feature>
<evidence type="ECO:0000256" key="1">
    <source>
        <dbReference type="ARBA" id="ARBA00004413"/>
    </source>
</evidence>
<dbReference type="InterPro" id="IPR012826">
    <property type="entry name" value="FliN"/>
</dbReference>
<keyword evidence="10" id="KW-0969">Cilium</keyword>
<feature type="compositionally biased region" description="Polar residues" evidence="7">
    <location>
        <begin position="232"/>
        <end position="241"/>
    </location>
</feature>
<dbReference type="SUPFAM" id="SSF101801">
    <property type="entry name" value="Surface presentation of antigens (SPOA)"/>
    <property type="match status" value="1"/>
</dbReference>
<keyword evidence="10" id="KW-0418">Kinase</keyword>
<name>A0ABW8HND9_9BACL</name>
<dbReference type="NCBIfam" id="TIGR02480">
    <property type="entry name" value="fliN"/>
    <property type="match status" value="1"/>
</dbReference>
<dbReference type="CDD" id="cd17907">
    <property type="entry name" value="FliY_FliN-Y"/>
    <property type="match status" value="1"/>
</dbReference>
<accession>A0ABW8HND9</accession>
<dbReference type="EMBL" id="JBIYSL010000001">
    <property type="protein sequence ID" value="MFK0521157.1"/>
    <property type="molecule type" value="Genomic_DNA"/>
</dbReference>
<dbReference type="PANTHER" id="PTHR43484">
    <property type="match status" value="1"/>
</dbReference>
<evidence type="ECO:0000259" key="8">
    <source>
        <dbReference type="Pfam" id="PF01052"/>
    </source>
</evidence>
<proteinExistence type="inferred from homology"/>
<protein>
    <submittedName>
        <fullName evidence="10">Flagellar motor switch phosphatase FliY</fullName>
    </submittedName>
</protein>
<organism evidence="10 11">
    <name type="scientific">Paenibacillus illinoisensis</name>
    <dbReference type="NCBI Taxonomy" id="59845"/>
    <lineage>
        <taxon>Bacteria</taxon>
        <taxon>Bacillati</taxon>
        <taxon>Bacillota</taxon>
        <taxon>Bacilli</taxon>
        <taxon>Bacillales</taxon>
        <taxon>Paenibacillaceae</taxon>
        <taxon>Paenibacillus</taxon>
    </lineage>
</organism>
<keyword evidence="3" id="KW-1003">Cell membrane</keyword>
<keyword evidence="5" id="KW-0283">Flagellar rotation</keyword>
<sequence length="422" mass="45627">MTSKDYLSQEEIDALLRQSESMGSTEPAEKTVDDFLTELEQDALGEIGNITFGSAATALSTLLGLKVDITTPKVSIISRSQFEEAFPKPHVAVHVNYVDGFEGINSLVIKKRDAQVIADLMLGGEGNPADEELNEIHISAVQEAMNQMMGSSATSMSTIFNRFVNISPPGIDILNMESGEGVSNLPHDETLIQVSFRLLIGDLIDSNLMQLLPVDFAKHMVDMLIGGAQESTANAPVTTPSHAAPAAAAPPVAPEQPPVQQQMPPQAPQQPAPDYNGYGQAPMGMPQGVPPQQPYGMPPQQPYGAPQHYGGMPNRNVNVQPVQFANLQNGAYGQVDENNLNLLMDIPLKVTVELGRTQKQIKDILELSQGSIVELDKLAGEPVDILVNNKLIAKGEVVVIDENFGVRVIDIVSQWDRIQKLQ</sequence>
<evidence type="ECO:0000256" key="5">
    <source>
        <dbReference type="ARBA" id="ARBA00022779"/>
    </source>
</evidence>
<feature type="region of interest" description="Disordered" evidence="7">
    <location>
        <begin position="232"/>
        <end position="310"/>
    </location>
</feature>
<keyword evidence="4" id="KW-0145">Chemotaxis</keyword>